<comment type="caution">
    <text evidence="1">The sequence shown here is derived from an EMBL/GenBank/DDBJ whole genome shotgun (WGS) entry which is preliminary data.</text>
</comment>
<name>A0A124GMS4_PICGL</name>
<organism evidence="1">
    <name type="scientific">Picea glauca</name>
    <name type="common">White spruce</name>
    <name type="synonym">Pinus glauca</name>
    <dbReference type="NCBI Taxonomy" id="3330"/>
    <lineage>
        <taxon>Eukaryota</taxon>
        <taxon>Viridiplantae</taxon>
        <taxon>Streptophyta</taxon>
        <taxon>Embryophyta</taxon>
        <taxon>Tracheophyta</taxon>
        <taxon>Spermatophyta</taxon>
        <taxon>Pinopsida</taxon>
        <taxon>Pinidae</taxon>
        <taxon>Conifers I</taxon>
        <taxon>Pinales</taxon>
        <taxon>Pinaceae</taxon>
        <taxon>Picea</taxon>
    </lineage>
</organism>
<gene>
    <name evidence="1" type="ORF">ABT39_MTgene1653</name>
</gene>
<dbReference type="EMBL" id="LKAM01000011">
    <property type="protein sequence ID" value="KUM46551.1"/>
    <property type="molecule type" value="Genomic_DNA"/>
</dbReference>
<dbReference type="AlphaFoldDB" id="A0A124GMS4"/>
<protein>
    <submittedName>
        <fullName evidence="1">Uncharacterized protein</fullName>
    </submittedName>
</protein>
<evidence type="ECO:0000313" key="1">
    <source>
        <dbReference type="EMBL" id="KUM46551.1"/>
    </source>
</evidence>
<geneLocation type="mitochondrion" evidence="1"/>
<sequence>MAHLTTESEDYPGKKSNIIEKRRRSRLLKKSVTTERGACPEPDGLSIDQSVLSRWLHPNRTLVASKPSVRVRGKFILISRARDAAIDLLSPFSASSEFDQSADRFHCGFEVSLWI</sequence>
<proteinExistence type="predicted"/>
<reference evidence="1" key="1">
    <citation type="journal article" date="2015" name="Genome Biol. Evol.">
        <title>Organellar Genomes of White Spruce (Picea glauca): Assembly and Annotation.</title>
        <authorList>
            <person name="Jackman S.D."/>
            <person name="Warren R.L."/>
            <person name="Gibb E.A."/>
            <person name="Vandervalk B.P."/>
            <person name="Mohamadi H."/>
            <person name="Chu J."/>
            <person name="Raymond A."/>
            <person name="Pleasance S."/>
            <person name="Coope R."/>
            <person name="Wildung M.R."/>
            <person name="Ritland C.E."/>
            <person name="Bousquet J."/>
            <person name="Jones S.J."/>
            <person name="Bohlmann J."/>
            <person name="Birol I."/>
        </authorList>
    </citation>
    <scope>NUCLEOTIDE SEQUENCE [LARGE SCALE GENOMIC DNA]</scope>
    <source>
        <tissue evidence="1">Flushing bud</tissue>
    </source>
</reference>
<keyword evidence="1" id="KW-0496">Mitochondrion</keyword>
<accession>A0A124GMS4</accession>